<sequence length="217" mass="23504">MSNKGSTYLPTAFEKKGREADEVIRQVLGQAEHEVFVPFAQNCAGCKKSIPAKTSAVRAGGKVFHKECFNCSNCQKSCLTGSFTVLPDAKLVCQLCGTKFEKMASEKPYEPTDTCYKCKKPVSKGQKLGERTYHRECLVCGVCNKSFTSGKIALLNGDPVHDECRGKASSAPKSTLVAPTVQGGKGGVNDLQRLKELHSKGLLTDEEFAQTKKAIGF</sequence>
<evidence type="ECO:0000256" key="1">
    <source>
        <dbReference type="ARBA" id="ARBA00022723"/>
    </source>
</evidence>
<dbReference type="PROSITE" id="PS50023">
    <property type="entry name" value="LIM_DOMAIN_2"/>
    <property type="match status" value="2"/>
</dbReference>
<comment type="caution">
    <text evidence="7">The sequence shown here is derived from an EMBL/GenBank/DDBJ whole genome shotgun (WGS) entry which is preliminary data.</text>
</comment>
<dbReference type="Pfam" id="PF00412">
    <property type="entry name" value="LIM"/>
    <property type="match status" value="2"/>
</dbReference>
<keyword evidence="4 5" id="KW-0440">LIM domain</keyword>
<keyword evidence="1 5" id="KW-0479">Metal-binding</keyword>
<dbReference type="InterPro" id="IPR018649">
    <property type="entry name" value="SHOCT"/>
</dbReference>
<evidence type="ECO:0000256" key="3">
    <source>
        <dbReference type="ARBA" id="ARBA00022833"/>
    </source>
</evidence>
<dbReference type="Gene3D" id="2.10.110.10">
    <property type="entry name" value="Cysteine Rich Protein"/>
    <property type="match status" value="2"/>
</dbReference>
<evidence type="ECO:0000259" key="6">
    <source>
        <dbReference type="PROSITE" id="PS50023"/>
    </source>
</evidence>
<keyword evidence="8" id="KW-1185">Reference proteome</keyword>
<evidence type="ECO:0000256" key="2">
    <source>
        <dbReference type="ARBA" id="ARBA00022737"/>
    </source>
</evidence>
<feature type="domain" description="LIM zinc-binding" evidence="6">
    <location>
        <begin position="41"/>
        <end position="103"/>
    </location>
</feature>
<protein>
    <submittedName>
        <fullName evidence="7">LIM domain protein</fullName>
    </submittedName>
</protein>
<dbReference type="CDD" id="cd08368">
    <property type="entry name" value="LIM"/>
    <property type="match status" value="1"/>
</dbReference>
<dbReference type="SMART" id="SM00132">
    <property type="entry name" value="LIM"/>
    <property type="match status" value="2"/>
</dbReference>
<proteinExistence type="predicted"/>
<dbReference type="InterPro" id="IPR001781">
    <property type="entry name" value="Znf_LIM"/>
</dbReference>
<evidence type="ECO:0000313" key="7">
    <source>
        <dbReference type="EMBL" id="KAL0483972.1"/>
    </source>
</evidence>
<evidence type="ECO:0000256" key="5">
    <source>
        <dbReference type="PROSITE-ProRule" id="PRU00125"/>
    </source>
</evidence>
<keyword evidence="3 5" id="KW-0862">Zinc</keyword>
<accession>A0AAW2Z3Y4</accession>
<dbReference type="PANTHER" id="PTHR24205">
    <property type="entry name" value="FOUR AND A HALF LIM DOMAINS PROTEIN"/>
    <property type="match status" value="1"/>
</dbReference>
<feature type="domain" description="LIM zinc-binding" evidence="6">
    <location>
        <begin position="113"/>
        <end position="171"/>
    </location>
</feature>
<reference evidence="7 8" key="1">
    <citation type="submission" date="2024-03" db="EMBL/GenBank/DDBJ databases">
        <title>The Acrasis kona genome and developmental transcriptomes reveal deep origins of eukaryotic multicellular pathways.</title>
        <authorList>
            <person name="Sheikh S."/>
            <person name="Fu C.-J."/>
            <person name="Brown M.W."/>
            <person name="Baldauf S.L."/>
        </authorList>
    </citation>
    <scope>NUCLEOTIDE SEQUENCE [LARGE SCALE GENOMIC DNA]</scope>
    <source>
        <strain evidence="7 8">ATCC MYA-3509</strain>
    </source>
</reference>
<dbReference type="GO" id="GO:0046872">
    <property type="term" value="F:metal ion binding"/>
    <property type="evidence" value="ECO:0007669"/>
    <property type="project" value="UniProtKB-KW"/>
</dbReference>
<evidence type="ECO:0000313" key="8">
    <source>
        <dbReference type="Proteomes" id="UP001431209"/>
    </source>
</evidence>
<dbReference type="SUPFAM" id="SSF57716">
    <property type="entry name" value="Glucocorticoid receptor-like (DNA-binding domain)"/>
    <property type="match status" value="1"/>
</dbReference>
<dbReference type="Pfam" id="PF09851">
    <property type="entry name" value="SHOCT"/>
    <property type="match status" value="1"/>
</dbReference>
<evidence type="ECO:0000256" key="4">
    <source>
        <dbReference type="ARBA" id="ARBA00023038"/>
    </source>
</evidence>
<name>A0AAW2Z3Y4_9EUKA</name>
<dbReference type="GO" id="GO:0005634">
    <property type="term" value="C:nucleus"/>
    <property type="evidence" value="ECO:0007669"/>
    <property type="project" value="TreeGrafter"/>
</dbReference>
<dbReference type="EMBL" id="JAOPGA020001008">
    <property type="protein sequence ID" value="KAL0483972.1"/>
    <property type="molecule type" value="Genomic_DNA"/>
</dbReference>
<gene>
    <name evidence="7" type="ORF">AKO1_004639</name>
</gene>
<dbReference type="Proteomes" id="UP001431209">
    <property type="component" value="Unassembled WGS sequence"/>
</dbReference>
<dbReference type="PANTHER" id="PTHR24205:SF16">
    <property type="entry name" value="GH01042P-RELATED"/>
    <property type="match status" value="1"/>
</dbReference>
<keyword evidence="2" id="KW-0677">Repeat</keyword>
<organism evidence="7 8">
    <name type="scientific">Acrasis kona</name>
    <dbReference type="NCBI Taxonomy" id="1008807"/>
    <lineage>
        <taxon>Eukaryota</taxon>
        <taxon>Discoba</taxon>
        <taxon>Heterolobosea</taxon>
        <taxon>Tetramitia</taxon>
        <taxon>Eutetramitia</taxon>
        <taxon>Acrasidae</taxon>
        <taxon>Acrasis</taxon>
    </lineage>
</organism>
<dbReference type="AlphaFoldDB" id="A0AAW2Z3Y4"/>
<dbReference type="GO" id="GO:0003712">
    <property type="term" value="F:transcription coregulator activity"/>
    <property type="evidence" value="ECO:0007669"/>
    <property type="project" value="TreeGrafter"/>
</dbReference>